<organism evidence="1">
    <name type="scientific">Rhizophora mucronata</name>
    <name type="common">Asiatic mangrove</name>
    <dbReference type="NCBI Taxonomy" id="61149"/>
    <lineage>
        <taxon>Eukaryota</taxon>
        <taxon>Viridiplantae</taxon>
        <taxon>Streptophyta</taxon>
        <taxon>Embryophyta</taxon>
        <taxon>Tracheophyta</taxon>
        <taxon>Spermatophyta</taxon>
        <taxon>Magnoliopsida</taxon>
        <taxon>eudicotyledons</taxon>
        <taxon>Gunneridae</taxon>
        <taxon>Pentapetalae</taxon>
        <taxon>rosids</taxon>
        <taxon>fabids</taxon>
        <taxon>Malpighiales</taxon>
        <taxon>Rhizophoraceae</taxon>
        <taxon>Rhizophora</taxon>
    </lineage>
</organism>
<proteinExistence type="predicted"/>
<evidence type="ECO:0000313" key="1">
    <source>
        <dbReference type="EMBL" id="MBX01508.1"/>
    </source>
</evidence>
<accession>A0A2P2K6Y9</accession>
<protein>
    <submittedName>
        <fullName evidence="1">Uncharacterized protein</fullName>
    </submittedName>
</protein>
<name>A0A2P2K6Y9_RHIMU</name>
<reference evidence="1" key="1">
    <citation type="submission" date="2018-02" db="EMBL/GenBank/DDBJ databases">
        <title>Rhizophora mucronata_Transcriptome.</title>
        <authorList>
            <person name="Meera S.P."/>
            <person name="Sreeshan A."/>
            <person name="Augustine A."/>
        </authorList>
    </citation>
    <scope>NUCLEOTIDE SEQUENCE</scope>
    <source>
        <tissue evidence="1">Leaf</tissue>
    </source>
</reference>
<sequence>MLTLLGHCKVLAIQPAEYLKTQICWQPLHCSLVASIEQSSQNVY</sequence>
<dbReference type="EMBL" id="GGEC01021024">
    <property type="protein sequence ID" value="MBX01508.1"/>
    <property type="molecule type" value="Transcribed_RNA"/>
</dbReference>
<dbReference type="AlphaFoldDB" id="A0A2P2K6Y9"/>